<keyword evidence="1" id="KW-0808">Transferase</keyword>
<keyword evidence="1" id="KW-0489">Methyltransferase</keyword>
<reference evidence="1 2" key="1">
    <citation type="submission" date="2020-10" db="EMBL/GenBank/DDBJ databases">
        <title>Connecting structure to function with the recovery of over 1000 high-quality activated sludge metagenome-assembled genomes encoding full-length rRNA genes using long-read sequencing.</title>
        <authorList>
            <person name="Singleton C.M."/>
            <person name="Petriglieri F."/>
            <person name="Kristensen J.M."/>
            <person name="Kirkegaard R.H."/>
            <person name="Michaelsen T.Y."/>
            <person name="Andersen M.H."/>
            <person name="Karst S.M."/>
            <person name="Dueholm M.S."/>
            <person name="Nielsen P.H."/>
            <person name="Albertsen M."/>
        </authorList>
    </citation>
    <scope>NUCLEOTIDE SEQUENCE [LARGE SCALE GENOMIC DNA]</scope>
    <source>
        <strain evidence="1">EsbW_18-Q3-R4-48_BATAC.285</strain>
    </source>
</reference>
<gene>
    <name evidence="1" type="ORF">IPJ27_24230</name>
</gene>
<organism evidence="1 2">
    <name type="scientific">Candidatus Accumulibacter proximus</name>
    <dbReference type="NCBI Taxonomy" id="2954385"/>
    <lineage>
        <taxon>Bacteria</taxon>
        <taxon>Pseudomonadati</taxon>
        <taxon>Pseudomonadota</taxon>
        <taxon>Betaproteobacteria</taxon>
        <taxon>Candidatus Accumulibacter</taxon>
    </lineage>
</organism>
<sequence>MLETTDSSAGCVRSPWPPDVGKQVAEHLYLHVSALHLLPAEWRGSMEMAARIACAVPEQQFNVIKLHRSGDEISLLDYVDFFDDAFPALGRSWKVSLSRGTSVFRTYEESRNPPILHRKELLLVPDDLRIPAYREVTDTAIEIGLFDEPNRIGFREYWCQLIARHGYELMGGQFVPLANAGGDTYQSDVSMEEQASVHRHRTALARSNFSAPVQALSRHGLIHGATTFFDYGCGRGDDVRGLLANGIDASGWDPHYAPEAAKRAADVVNIGFVVNVIENFDERVEALRGAYSHVRGVLSVAAMLSSKAPLDGRPYGDGYLSSRNTFQKYFTQAQLRDFIEHTLDESAIAAGPGVFFVFRDKDLEQRFLSMRYRHRVQTVLARGWSHERPKSSSRQRTDRTATIVETNRQLFEHLSSTYLELGRPPQRDEVSFELIARIEEQLGSLARALKLAESRLDARTVARARDARSSDLIVFLALQQFQKRRPYRHLEAGIQRDIRYFFGDYANAQASARQALFGLANLEAIDQACREAASKGYGYLDDGQSLQLHSSLLGRLPAILRIYVECAAVLCGDITNFDLVKIHVRSGKVTLLKYEDFEGVPLPRLVERVKVKLRDQDQDLFSYGDDYPPTLLYYKSRYINEEFPGYAEQVRFEQELDALALLDLSGYGPSESQFHRGLDAARWQVDGFNLIRSRRVPDPGEPCGRFLTYRDFIECGETQLRSQIPNLPKEADSYTALFELASNVLDPVIEYFGMLRLTYGFCSRELAKIIPGRIAPELDQHASHERKRDGNPVCKRLGSAVDFLVEDEDMSEVADWIIANLPFDRLYYYGRDSPVHVSYGPENRRIAFRMDLTRGGRRVPRPYSTASKK</sequence>
<evidence type="ECO:0000313" key="1">
    <source>
        <dbReference type="EMBL" id="MBK7677601.1"/>
    </source>
</evidence>
<dbReference type="InterPro" id="IPR009045">
    <property type="entry name" value="Zn_M74/Hedgehog-like"/>
</dbReference>
<comment type="caution">
    <text evidence="1">The sequence shown here is derived from an EMBL/GenBank/DDBJ whole genome shotgun (WGS) entry which is preliminary data.</text>
</comment>
<dbReference type="GO" id="GO:0008168">
    <property type="term" value="F:methyltransferase activity"/>
    <property type="evidence" value="ECO:0007669"/>
    <property type="project" value="UniProtKB-KW"/>
</dbReference>
<dbReference type="AlphaFoldDB" id="A0A935UHZ9"/>
<name>A0A935UHZ9_9PROT</name>
<proteinExistence type="predicted"/>
<dbReference type="NCBIfam" id="TIGR04096">
    <property type="entry name" value="dnd_rel_methyl"/>
    <property type="match status" value="1"/>
</dbReference>
<protein>
    <submittedName>
        <fullName evidence="1">DNA phosphorothioation-associated putative methyltransferase</fullName>
    </submittedName>
</protein>
<evidence type="ECO:0000313" key="2">
    <source>
        <dbReference type="Proteomes" id="UP000697998"/>
    </source>
</evidence>
<dbReference type="Proteomes" id="UP000697998">
    <property type="component" value="Unassembled WGS sequence"/>
</dbReference>
<dbReference type="GO" id="GO:0032259">
    <property type="term" value="P:methylation"/>
    <property type="evidence" value="ECO:0007669"/>
    <property type="project" value="UniProtKB-KW"/>
</dbReference>
<accession>A0A935UHZ9</accession>
<dbReference type="InterPro" id="IPR024019">
    <property type="entry name" value="CHP04096"/>
</dbReference>
<dbReference type="EMBL" id="JADJMH010000038">
    <property type="protein sequence ID" value="MBK7677601.1"/>
    <property type="molecule type" value="Genomic_DNA"/>
</dbReference>
<dbReference type="SUPFAM" id="SSF55166">
    <property type="entry name" value="Hedgehog/DD-peptidase"/>
    <property type="match status" value="1"/>
</dbReference>